<feature type="region of interest" description="Disordered" evidence="8">
    <location>
        <begin position="478"/>
        <end position="521"/>
    </location>
</feature>
<evidence type="ECO:0000313" key="11">
    <source>
        <dbReference type="EMBL" id="MFC4326440.1"/>
    </source>
</evidence>
<organism evidence="11 12">
    <name type="scientific">Streptomyces andamanensis</name>
    <dbReference type="NCBI Taxonomy" id="1565035"/>
    <lineage>
        <taxon>Bacteria</taxon>
        <taxon>Bacillati</taxon>
        <taxon>Actinomycetota</taxon>
        <taxon>Actinomycetes</taxon>
        <taxon>Kitasatosporales</taxon>
        <taxon>Streptomycetaceae</taxon>
        <taxon>Streptomyces</taxon>
    </lineage>
</organism>
<keyword evidence="4 9" id="KW-0812">Transmembrane</keyword>
<dbReference type="PANTHER" id="PTHR42718">
    <property type="entry name" value="MAJOR FACILITATOR SUPERFAMILY MULTIDRUG TRANSPORTER MFSC"/>
    <property type="match status" value="1"/>
</dbReference>
<dbReference type="Proteomes" id="UP001595824">
    <property type="component" value="Unassembled WGS sequence"/>
</dbReference>
<dbReference type="InterPro" id="IPR020846">
    <property type="entry name" value="MFS_dom"/>
</dbReference>
<feature type="transmembrane region" description="Helical" evidence="9">
    <location>
        <begin position="142"/>
        <end position="163"/>
    </location>
</feature>
<feature type="transmembrane region" description="Helical" evidence="9">
    <location>
        <begin position="308"/>
        <end position="326"/>
    </location>
</feature>
<evidence type="ECO:0000256" key="7">
    <source>
        <dbReference type="ARBA" id="ARBA00023251"/>
    </source>
</evidence>
<evidence type="ECO:0000256" key="5">
    <source>
        <dbReference type="ARBA" id="ARBA00022989"/>
    </source>
</evidence>
<feature type="transmembrane region" description="Helical" evidence="9">
    <location>
        <begin position="203"/>
        <end position="223"/>
    </location>
</feature>
<evidence type="ECO:0000256" key="6">
    <source>
        <dbReference type="ARBA" id="ARBA00023136"/>
    </source>
</evidence>
<dbReference type="InterPro" id="IPR036259">
    <property type="entry name" value="MFS_trans_sf"/>
</dbReference>
<evidence type="ECO:0000256" key="4">
    <source>
        <dbReference type="ARBA" id="ARBA00022692"/>
    </source>
</evidence>
<dbReference type="CDD" id="cd17321">
    <property type="entry name" value="MFS_MMR_MDR_like"/>
    <property type="match status" value="1"/>
</dbReference>
<dbReference type="PROSITE" id="PS50850">
    <property type="entry name" value="MFS"/>
    <property type="match status" value="1"/>
</dbReference>
<dbReference type="Gene3D" id="1.20.1250.20">
    <property type="entry name" value="MFS general substrate transporter like domains"/>
    <property type="match status" value="1"/>
</dbReference>
<dbReference type="EMBL" id="JBHSDP010000003">
    <property type="protein sequence ID" value="MFC4326440.1"/>
    <property type="molecule type" value="Genomic_DNA"/>
</dbReference>
<feature type="transmembrane region" description="Helical" evidence="9">
    <location>
        <begin position="272"/>
        <end position="296"/>
    </location>
</feature>
<feature type="transmembrane region" description="Helical" evidence="9">
    <location>
        <begin position="362"/>
        <end position="381"/>
    </location>
</feature>
<dbReference type="RefSeq" id="WP_381736514.1">
    <property type="nucleotide sequence ID" value="NZ_JBHSDP010000003.1"/>
</dbReference>
<evidence type="ECO:0000256" key="1">
    <source>
        <dbReference type="ARBA" id="ARBA00004651"/>
    </source>
</evidence>
<evidence type="ECO:0000256" key="9">
    <source>
        <dbReference type="SAM" id="Phobius"/>
    </source>
</evidence>
<proteinExistence type="predicted"/>
<feature type="transmembrane region" description="Helical" evidence="9">
    <location>
        <begin position="111"/>
        <end position="130"/>
    </location>
</feature>
<keyword evidence="2" id="KW-0813">Transport</keyword>
<evidence type="ECO:0000256" key="2">
    <source>
        <dbReference type="ARBA" id="ARBA00022448"/>
    </source>
</evidence>
<feature type="transmembrane region" description="Helical" evidence="9">
    <location>
        <begin position="53"/>
        <end position="70"/>
    </location>
</feature>
<feature type="transmembrane region" description="Helical" evidence="9">
    <location>
        <begin position="14"/>
        <end position="33"/>
    </location>
</feature>
<evidence type="ECO:0000256" key="3">
    <source>
        <dbReference type="ARBA" id="ARBA00022475"/>
    </source>
</evidence>
<gene>
    <name evidence="11" type="ORF">ACFPC0_01060</name>
</gene>
<dbReference type="Gene3D" id="1.20.1720.10">
    <property type="entry name" value="Multidrug resistance protein D"/>
    <property type="match status" value="1"/>
</dbReference>
<feature type="transmembrane region" description="Helical" evidence="9">
    <location>
        <begin position="169"/>
        <end position="191"/>
    </location>
</feature>
<dbReference type="Pfam" id="PF07690">
    <property type="entry name" value="MFS_1"/>
    <property type="match status" value="1"/>
</dbReference>
<keyword evidence="12" id="KW-1185">Reference proteome</keyword>
<feature type="transmembrane region" description="Helical" evidence="9">
    <location>
        <begin position="451"/>
        <end position="471"/>
    </location>
</feature>
<feature type="transmembrane region" description="Helical" evidence="9">
    <location>
        <begin position="338"/>
        <end position="356"/>
    </location>
</feature>
<name>A0ABV8T657_9ACTN</name>
<feature type="transmembrane region" description="Helical" evidence="9">
    <location>
        <begin position="82"/>
        <end position="105"/>
    </location>
</feature>
<accession>A0ABV8T657</accession>
<dbReference type="SUPFAM" id="SSF103473">
    <property type="entry name" value="MFS general substrate transporter"/>
    <property type="match status" value="1"/>
</dbReference>
<comment type="caution">
    <text evidence="11">The sequence shown here is derived from an EMBL/GenBank/DDBJ whole genome shotgun (WGS) entry which is preliminary data.</text>
</comment>
<keyword evidence="7" id="KW-0046">Antibiotic resistance</keyword>
<keyword evidence="6 9" id="KW-0472">Membrane</keyword>
<evidence type="ECO:0000259" key="10">
    <source>
        <dbReference type="PROSITE" id="PS50850"/>
    </source>
</evidence>
<reference evidence="12" key="1">
    <citation type="journal article" date="2019" name="Int. J. Syst. Evol. Microbiol.">
        <title>The Global Catalogue of Microorganisms (GCM) 10K type strain sequencing project: providing services to taxonomists for standard genome sequencing and annotation.</title>
        <authorList>
            <consortium name="The Broad Institute Genomics Platform"/>
            <consortium name="The Broad Institute Genome Sequencing Center for Infectious Disease"/>
            <person name="Wu L."/>
            <person name="Ma J."/>
        </authorList>
    </citation>
    <scope>NUCLEOTIDE SEQUENCE [LARGE SCALE GENOMIC DNA]</scope>
    <source>
        <strain evidence="12">PCU 347</strain>
    </source>
</reference>
<dbReference type="InterPro" id="IPR011701">
    <property type="entry name" value="MFS"/>
</dbReference>
<feature type="compositionally biased region" description="Low complexity" evidence="8">
    <location>
        <begin position="478"/>
        <end position="512"/>
    </location>
</feature>
<keyword evidence="3" id="KW-1003">Cell membrane</keyword>
<keyword evidence="5 9" id="KW-1133">Transmembrane helix</keyword>
<feature type="transmembrane region" description="Helical" evidence="9">
    <location>
        <begin position="410"/>
        <end position="431"/>
    </location>
</feature>
<feature type="transmembrane region" description="Helical" evidence="9">
    <location>
        <begin position="229"/>
        <end position="252"/>
    </location>
</feature>
<evidence type="ECO:0000313" key="12">
    <source>
        <dbReference type="Proteomes" id="UP001595824"/>
    </source>
</evidence>
<dbReference type="PANTHER" id="PTHR42718:SF46">
    <property type="entry name" value="BLR6921 PROTEIN"/>
    <property type="match status" value="1"/>
</dbReference>
<comment type="subcellular location">
    <subcellularLocation>
        <location evidence="1">Cell membrane</location>
        <topology evidence="1">Multi-pass membrane protein</topology>
    </subcellularLocation>
</comment>
<dbReference type="PRINTS" id="PR01036">
    <property type="entry name" value="TCRTETB"/>
</dbReference>
<feature type="domain" description="Major facilitator superfamily (MFS) profile" evidence="10">
    <location>
        <begin position="16"/>
        <end position="473"/>
    </location>
</feature>
<sequence length="521" mass="53383">MSQVVAAPDHRRRWLALVFVSAAQLIVIVNAAILNVALPSAQADLHISDAGRQWVLTSYTLVFGGLLLFGGRLGDLWGRKRVFLVGLVGFAAASALGGVASATWLLLTARALQGLFGALLAPAVLSLISLSFPEGRERARAFGVFAAITTSGSAVGLLLGGLLTQYLNWHWALLVSVPLALVPLVGALKYVDDGSGADRTARLDIPGAVLATVGLAALVYGFTLAQNRGWADAVTLGTFTAAALLLAVFTLLQARRRDPLLPLRILTERNRLGAYLSAALGLLSLYGVSLFLTFYLQTVKGYSPARTGIAFLPLVAAQATGAAWLGSRLLTRLRAGTVMTAGYLGAALSVLLLLLLDTGSSYSPVLLVAQLGLGLFLGVALMPATSLANHGVGAEDAGVASAMINISQQVGGSIGTALLNTIATGATAGYLASHGSAAHATALVHGYRSAYLWAAGSLLAAALVSLFLVNLPVPRPTAARTPGPALTPEAAPTPGASPTPGATLTPTPTKGGSPAPSQDWT</sequence>
<evidence type="ECO:0000256" key="8">
    <source>
        <dbReference type="SAM" id="MobiDB-lite"/>
    </source>
</evidence>
<protein>
    <submittedName>
        <fullName evidence="11">MFS transporter</fullName>
    </submittedName>
</protein>